<proteinExistence type="predicted"/>
<evidence type="ECO:0000313" key="2">
    <source>
        <dbReference type="EMBL" id="SFC87776.1"/>
    </source>
</evidence>
<dbReference type="InterPro" id="IPR013783">
    <property type="entry name" value="Ig-like_fold"/>
</dbReference>
<feature type="chain" id="PRO_5011566239" description="Cadherin domain-containing protein" evidence="1">
    <location>
        <begin position="24"/>
        <end position="462"/>
    </location>
</feature>
<dbReference type="RefSeq" id="WP_139219269.1">
    <property type="nucleotide sequence ID" value="NZ_FOKV01000011.1"/>
</dbReference>
<reference evidence="3" key="1">
    <citation type="submission" date="2016-10" db="EMBL/GenBank/DDBJ databases">
        <authorList>
            <person name="Varghese N."/>
            <person name="Submissions S."/>
        </authorList>
    </citation>
    <scope>NUCLEOTIDE SEQUENCE [LARGE SCALE GENOMIC DNA]</scope>
    <source>
        <strain evidence="3">DSM 24499</strain>
    </source>
</reference>
<gene>
    <name evidence="2" type="ORF">SAMN04487907_1118</name>
</gene>
<sequence length="462" mass="50299">MKKITFFFGLMITMALISLSCSQDDDQVVNSSPEFVNLIEEISSLPGQTFRIQGTIEDAAGIRSIQLENQEWFLDKSIVKDSLPTTYQLDYQFKVPDGAVENSEHTILLTAVNSGGVATQQEVVVTLDADIQIPEITINSPANGATVLIADGDEIQLDILINDNRELSQFTIESELLSESISYTGTSANYQNSLDVDVPGLYSFTFTAIDASGNVATASTEISVVEDLNFRRMYLADTDGEAEFTSALAGYPYSTNASTEAGEEGYVFNVRYYAESANTNVRFVAQDTGFGPFVFGAHPEDDGELMIGSDETITPIVLPEIGYYDLSIDLRDLSYSVTAVTNLGTPNIAGFTGVYATGTGMIINGQSIDAYNPAASAPLEVDPNNPFRYTATVQFNADNGSFIFVGNQENWGVFWRLDNSSLEDASAIVPQGGIECGFDQQYNGDYMLTVDIHLNTFRLTQL</sequence>
<dbReference type="Gene3D" id="2.60.40.10">
    <property type="entry name" value="Immunoglobulins"/>
    <property type="match status" value="1"/>
</dbReference>
<evidence type="ECO:0000256" key="1">
    <source>
        <dbReference type="SAM" id="SignalP"/>
    </source>
</evidence>
<name>A0A1I1MRM5_9FLAO</name>
<keyword evidence="1" id="KW-0732">Signal</keyword>
<feature type="signal peptide" evidence="1">
    <location>
        <begin position="1"/>
        <end position="23"/>
    </location>
</feature>
<accession>A0A1I1MRM5</accession>
<evidence type="ECO:0008006" key="4">
    <source>
        <dbReference type="Google" id="ProtNLM"/>
    </source>
</evidence>
<protein>
    <recommendedName>
        <fullName evidence="4">Cadherin domain-containing protein</fullName>
    </recommendedName>
</protein>
<dbReference type="PROSITE" id="PS51257">
    <property type="entry name" value="PROKAR_LIPOPROTEIN"/>
    <property type="match status" value="1"/>
</dbReference>
<organism evidence="2 3">
    <name type="scientific">Zunongwangia mangrovi</name>
    <dbReference type="NCBI Taxonomy" id="1334022"/>
    <lineage>
        <taxon>Bacteria</taxon>
        <taxon>Pseudomonadati</taxon>
        <taxon>Bacteroidota</taxon>
        <taxon>Flavobacteriia</taxon>
        <taxon>Flavobacteriales</taxon>
        <taxon>Flavobacteriaceae</taxon>
        <taxon>Zunongwangia</taxon>
    </lineage>
</organism>
<dbReference type="STRING" id="1334022.SAMN04487907_1118"/>
<dbReference type="Proteomes" id="UP000199438">
    <property type="component" value="Unassembled WGS sequence"/>
</dbReference>
<evidence type="ECO:0000313" key="3">
    <source>
        <dbReference type="Proteomes" id="UP000199438"/>
    </source>
</evidence>
<dbReference type="AlphaFoldDB" id="A0A1I1MRM5"/>
<dbReference type="OrthoDB" id="1037481at2"/>
<dbReference type="EMBL" id="FOKV01000011">
    <property type="protein sequence ID" value="SFC87776.1"/>
    <property type="molecule type" value="Genomic_DNA"/>
</dbReference>
<keyword evidence="3" id="KW-1185">Reference proteome</keyword>